<dbReference type="SUPFAM" id="SSF52540">
    <property type="entry name" value="P-loop containing nucleoside triphosphate hydrolases"/>
    <property type="match status" value="1"/>
</dbReference>
<dbReference type="PANTHER" id="PTHR45697">
    <property type="entry name" value="ADP-RIBOSYLATION FACTOR-LIKE PROTEIN 2-RELATED"/>
    <property type="match status" value="1"/>
</dbReference>
<name>A0A2J7ZK34_9CHLO</name>
<dbReference type="OrthoDB" id="2011769at2759"/>
<reference evidence="4 5" key="1">
    <citation type="journal article" date="2017" name="Mol. Biol. Evol.">
        <title>The 4-celled Tetrabaena socialis nuclear genome reveals the essential components for genetic control of cell number at the origin of multicellularity in the volvocine lineage.</title>
        <authorList>
            <person name="Featherston J."/>
            <person name="Arakaki Y."/>
            <person name="Hanschen E.R."/>
            <person name="Ferris P.J."/>
            <person name="Michod R.E."/>
            <person name="Olson B.J.S.C."/>
            <person name="Nozaki H."/>
            <person name="Durand P.M."/>
        </authorList>
    </citation>
    <scope>NUCLEOTIDE SEQUENCE [LARGE SCALE GENOMIC DNA]</scope>
    <source>
        <strain evidence="4 5">NIES-571</strain>
    </source>
</reference>
<dbReference type="GO" id="GO:0005525">
    <property type="term" value="F:GTP binding"/>
    <property type="evidence" value="ECO:0007669"/>
    <property type="project" value="UniProtKB-KW"/>
</dbReference>
<evidence type="ECO:0000313" key="5">
    <source>
        <dbReference type="Proteomes" id="UP000236333"/>
    </source>
</evidence>
<organism evidence="4 5">
    <name type="scientific">Tetrabaena socialis</name>
    <dbReference type="NCBI Taxonomy" id="47790"/>
    <lineage>
        <taxon>Eukaryota</taxon>
        <taxon>Viridiplantae</taxon>
        <taxon>Chlorophyta</taxon>
        <taxon>core chlorophytes</taxon>
        <taxon>Chlorophyceae</taxon>
        <taxon>CS clade</taxon>
        <taxon>Chlamydomonadales</taxon>
        <taxon>Tetrabaenaceae</taxon>
        <taxon>Tetrabaena</taxon>
    </lineage>
</organism>
<feature type="binding site" evidence="3">
    <location>
        <begin position="12"/>
        <end position="15"/>
    </location>
    <ligand>
        <name>GTP</name>
        <dbReference type="ChEBI" id="CHEBI:37565"/>
    </ligand>
</feature>
<proteinExistence type="predicted"/>
<accession>A0A2J7ZK34</accession>
<evidence type="ECO:0000256" key="1">
    <source>
        <dbReference type="ARBA" id="ARBA00022741"/>
    </source>
</evidence>
<dbReference type="EMBL" id="PGGS01001259">
    <property type="protein sequence ID" value="PNH00634.1"/>
    <property type="molecule type" value="Genomic_DNA"/>
</dbReference>
<comment type="caution">
    <text evidence="4">The sequence shown here is derived from an EMBL/GenBank/DDBJ whole genome shotgun (WGS) entry which is preliminary data.</text>
</comment>
<dbReference type="InterPro" id="IPR027417">
    <property type="entry name" value="P-loop_NTPase"/>
</dbReference>
<evidence type="ECO:0000256" key="3">
    <source>
        <dbReference type="PIRSR" id="PIRSR606689-1"/>
    </source>
</evidence>
<keyword evidence="2 3" id="KW-0342">GTP-binding</keyword>
<gene>
    <name evidence="4" type="ORF">TSOC_013530</name>
</gene>
<evidence type="ECO:0000256" key="2">
    <source>
        <dbReference type="ARBA" id="ARBA00023134"/>
    </source>
</evidence>
<dbReference type="Pfam" id="PF00025">
    <property type="entry name" value="Arf"/>
    <property type="match status" value="1"/>
</dbReference>
<feature type="non-terminal residue" evidence="4">
    <location>
        <position position="1"/>
    </location>
</feature>
<dbReference type="GO" id="GO:0003924">
    <property type="term" value="F:GTPase activity"/>
    <property type="evidence" value="ECO:0007669"/>
    <property type="project" value="InterPro"/>
</dbReference>
<keyword evidence="1 3" id="KW-0547">Nucleotide-binding</keyword>
<evidence type="ECO:0000313" key="4">
    <source>
        <dbReference type="EMBL" id="PNH00634.1"/>
    </source>
</evidence>
<dbReference type="InterPro" id="IPR044612">
    <property type="entry name" value="ARL2/3"/>
</dbReference>
<dbReference type="Proteomes" id="UP000236333">
    <property type="component" value="Unassembled WGS sequence"/>
</dbReference>
<dbReference type="InterPro" id="IPR006689">
    <property type="entry name" value="Small_GTPase_ARF/SAR"/>
</dbReference>
<keyword evidence="5" id="KW-1185">Reference proteome</keyword>
<protein>
    <submittedName>
        <fullName evidence="4">ADP-ribosylation factor-like protein 3</fullName>
    </submittedName>
</protein>
<dbReference type="Gene3D" id="3.40.50.300">
    <property type="entry name" value="P-loop containing nucleotide triphosphate hydrolases"/>
    <property type="match status" value="1"/>
</dbReference>
<sequence length="63" mass="6561">TPQKVPLLLLCNKADLAVAAAPAEVAQALHLPAAASRAFQLQACSALKGQGIKEGIQWLLDQV</sequence>
<dbReference type="AlphaFoldDB" id="A0A2J7ZK34"/>